<evidence type="ECO:0000256" key="11">
    <source>
        <dbReference type="PROSITE-ProRule" id="PRU00117"/>
    </source>
</evidence>
<dbReference type="InterPro" id="IPR001878">
    <property type="entry name" value="Znf_CCHC"/>
</dbReference>
<dbReference type="PROSITE" id="PS50158">
    <property type="entry name" value="ZF_CCHC"/>
    <property type="match status" value="2"/>
</dbReference>
<dbReference type="Proteomes" id="UP001642464">
    <property type="component" value="Unassembled WGS sequence"/>
</dbReference>
<gene>
    <name evidence="15" type="ORF">SCF082_LOCUS2059</name>
</gene>
<keyword evidence="3 12" id="KW-0507">mRNA processing</keyword>
<proteinExistence type="inferred from homology"/>
<dbReference type="InterPro" id="IPR047086">
    <property type="entry name" value="SF1-HH_sf"/>
</dbReference>
<dbReference type="PANTHER" id="PTHR11208">
    <property type="entry name" value="RNA-BINDING PROTEIN RELATED"/>
    <property type="match status" value="1"/>
</dbReference>
<dbReference type="EMBL" id="CAXAMM010001003">
    <property type="protein sequence ID" value="CAK8989960.1"/>
    <property type="molecule type" value="Genomic_DNA"/>
</dbReference>
<accession>A0ABP0HM64</accession>
<keyword evidence="9 12" id="KW-0539">Nucleus</keyword>
<dbReference type="SUPFAM" id="SSF54791">
    <property type="entry name" value="Eukaryotic type KH-domain (KH-domain type I)"/>
    <property type="match status" value="1"/>
</dbReference>
<evidence type="ECO:0000256" key="3">
    <source>
        <dbReference type="ARBA" id="ARBA00022664"/>
    </source>
</evidence>
<evidence type="ECO:0000259" key="14">
    <source>
        <dbReference type="PROSITE" id="PS50158"/>
    </source>
</evidence>
<feature type="compositionally biased region" description="Pro residues" evidence="13">
    <location>
        <begin position="429"/>
        <end position="448"/>
    </location>
</feature>
<organism evidence="15 16">
    <name type="scientific">Durusdinium trenchii</name>
    <dbReference type="NCBI Taxonomy" id="1381693"/>
    <lineage>
        <taxon>Eukaryota</taxon>
        <taxon>Sar</taxon>
        <taxon>Alveolata</taxon>
        <taxon>Dinophyceae</taxon>
        <taxon>Suessiales</taxon>
        <taxon>Symbiodiniaceae</taxon>
        <taxon>Durusdinium</taxon>
    </lineage>
</organism>
<comment type="caution">
    <text evidence="15">The sequence shown here is derived from an EMBL/GenBank/DDBJ whole genome shotgun (WGS) entry which is preliminary data.</text>
</comment>
<dbReference type="PANTHER" id="PTHR11208:SF45">
    <property type="entry name" value="SPLICING FACTOR 1"/>
    <property type="match status" value="1"/>
</dbReference>
<feature type="domain" description="CCHC-type" evidence="14">
    <location>
        <begin position="305"/>
        <end position="321"/>
    </location>
</feature>
<dbReference type="Gene3D" id="3.30.1370.10">
    <property type="entry name" value="K Homology domain, type 1"/>
    <property type="match status" value="1"/>
</dbReference>
<sequence>MSDSLVVADASQALVLADAAQAEQSLVLVDDSGDTKRKAKWTRGGVSKKGKRWGLLEDKPFKPLPYVELPVGWAEAEVDQFLREQRLEDLNRKIQLGQLEDVEPDIRPPSPPPIYDRQGNRLNTREIRIRKAMLAEWNRLIRYMLKNLNDYVPPEGWKPQRLVKKILIPYEKYPNASFMGVIIGARGVNHKRLQEATGCRIFIRGKDIGDKFQQDEERHMPQHVHIEGETEEQIETATELIMPLLNPESPEFEYARTHGMQQVALVNGFTLKKTEQRCGVCGAVGHLGFDCPETEAFSYKMADVKCTICGDRGHVASDCKQAAEKHQKENVDWKVEAEKKRELDEEYEKMMSELGLSKAKPQATPQTPAHQAEDGELDTPAADDLQPSPQEEAQVPSPLAELSTKAVPPVQPQDSLPPGLVARGTQVKAPPPPLPPNALPKVPPPPRPRGLQPAPGADTSITCPRALSQRLFKGGLRVLREMGHETRARVTIHDRPDSEGGPFFAISGSPEAREMAKLHVRAWLDVNSRSDFPEGNLTMSSPAVSVQPFDGAGFPPGFPSFPGDVPPGFPPHGFPPVMPSFPPAGLLPVVGQKSGRGFLHCAGKAFLRDFRDELIGFRFSFVLFRALCANNASQAWRTRHKLHFECQRTSKLRPTSLLGIPCLPS</sequence>
<keyword evidence="5 10" id="KW-0863">Zinc-finger</keyword>
<reference evidence="15 16" key="1">
    <citation type="submission" date="2024-02" db="EMBL/GenBank/DDBJ databases">
        <authorList>
            <person name="Chen Y."/>
            <person name="Shah S."/>
            <person name="Dougan E. K."/>
            <person name="Thang M."/>
            <person name="Chan C."/>
        </authorList>
    </citation>
    <scope>NUCLEOTIDE SEQUENCE [LARGE SCALE GENOMIC DNA]</scope>
</reference>
<comment type="similarity">
    <text evidence="2 12">Belongs to the BBP/SF1 family.</text>
</comment>
<evidence type="ECO:0000256" key="8">
    <source>
        <dbReference type="ARBA" id="ARBA00023187"/>
    </source>
</evidence>
<keyword evidence="8 12" id="KW-0508">mRNA splicing</keyword>
<dbReference type="Pfam" id="PF16275">
    <property type="entry name" value="SF1-HH"/>
    <property type="match status" value="1"/>
</dbReference>
<name>A0ABP0HM64_9DINO</name>
<evidence type="ECO:0000256" key="2">
    <source>
        <dbReference type="ARBA" id="ARBA00010382"/>
    </source>
</evidence>
<protein>
    <recommendedName>
        <fullName evidence="12">Branchpoint-bridging protein</fullName>
    </recommendedName>
</protein>
<dbReference type="InterPro" id="IPR004087">
    <property type="entry name" value="KH_dom"/>
</dbReference>
<evidence type="ECO:0000256" key="13">
    <source>
        <dbReference type="SAM" id="MobiDB-lite"/>
    </source>
</evidence>
<evidence type="ECO:0000313" key="15">
    <source>
        <dbReference type="EMBL" id="CAK8989960.1"/>
    </source>
</evidence>
<evidence type="ECO:0000313" key="16">
    <source>
        <dbReference type="Proteomes" id="UP001642464"/>
    </source>
</evidence>
<keyword evidence="16" id="KW-1185">Reference proteome</keyword>
<dbReference type="InterPro" id="IPR045071">
    <property type="entry name" value="BBP-like"/>
</dbReference>
<dbReference type="PROSITE" id="PS50084">
    <property type="entry name" value="KH_TYPE_1"/>
    <property type="match status" value="1"/>
</dbReference>
<evidence type="ECO:0000256" key="4">
    <source>
        <dbReference type="ARBA" id="ARBA00022723"/>
    </source>
</evidence>
<dbReference type="InterPro" id="IPR032570">
    <property type="entry name" value="SF1-HH"/>
</dbReference>
<feature type="region of interest" description="Disordered" evidence="13">
    <location>
        <begin position="356"/>
        <end position="461"/>
    </location>
</feature>
<keyword evidence="6 12" id="KW-0862">Zinc</keyword>
<dbReference type="InterPro" id="IPR036875">
    <property type="entry name" value="Znf_CCHC_sf"/>
</dbReference>
<dbReference type="Pfam" id="PF00098">
    <property type="entry name" value="zf-CCHC"/>
    <property type="match status" value="1"/>
</dbReference>
<keyword evidence="12" id="KW-0747">Spliceosome</keyword>
<dbReference type="CDD" id="cd00105">
    <property type="entry name" value="KH-I"/>
    <property type="match status" value="1"/>
</dbReference>
<dbReference type="SUPFAM" id="SSF57756">
    <property type="entry name" value="Retrovirus zinc finger-like domains"/>
    <property type="match status" value="1"/>
</dbReference>
<feature type="domain" description="CCHC-type" evidence="14">
    <location>
        <begin position="277"/>
        <end position="293"/>
    </location>
</feature>
<dbReference type="InterPro" id="IPR055256">
    <property type="entry name" value="KH_1_KHDC4/BBP-like"/>
</dbReference>
<dbReference type="InterPro" id="IPR036612">
    <property type="entry name" value="KH_dom_type_1_sf"/>
</dbReference>
<keyword evidence="7 11" id="KW-0694">RNA-binding</keyword>
<comment type="function">
    <text evidence="12">Necessary for the splicing of pre-mRNA. Has a role in the recognition of the branch site (5'-UACUAAC-3'), the pyrimidine tract and the 3'-splice site at the 3'-end of introns.</text>
</comment>
<evidence type="ECO:0000256" key="7">
    <source>
        <dbReference type="ARBA" id="ARBA00022884"/>
    </source>
</evidence>
<evidence type="ECO:0000256" key="5">
    <source>
        <dbReference type="ARBA" id="ARBA00022771"/>
    </source>
</evidence>
<evidence type="ECO:0000256" key="9">
    <source>
        <dbReference type="ARBA" id="ARBA00023242"/>
    </source>
</evidence>
<evidence type="ECO:0000256" key="6">
    <source>
        <dbReference type="ARBA" id="ARBA00022833"/>
    </source>
</evidence>
<dbReference type="SMART" id="SM00322">
    <property type="entry name" value="KH"/>
    <property type="match status" value="1"/>
</dbReference>
<evidence type="ECO:0000256" key="10">
    <source>
        <dbReference type="PROSITE-ProRule" id="PRU00047"/>
    </source>
</evidence>
<dbReference type="Pfam" id="PF22675">
    <property type="entry name" value="KH-I_KHDC4-BBP"/>
    <property type="match status" value="1"/>
</dbReference>
<comment type="subcellular location">
    <subcellularLocation>
        <location evidence="1 12">Nucleus</location>
    </subcellularLocation>
</comment>
<evidence type="ECO:0000256" key="12">
    <source>
        <dbReference type="RuleBase" id="RU367126"/>
    </source>
</evidence>
<dbReference type="Gene3D" id="4.10.60.10">
    <property type="entry name" value="Zinc finger, CCHC-type"/>
    <property type="match status" value="1"/>
</dbReference>
<keyword evidence="4 12" id="KW-0479">Metal-binding</keyword>
<evidence type="ECO:0000256" key="1">
    <source>
        <dbReference type="ARBA" id="ARBA00004123"/>
    </source>
</evidence>
<dbReference type="Gene3D" id="6.10.140.1790">
    <property type="match status" value="1"/>
</dbReference>
<dbReference type="SMART" id="SM00343">
    <property type="entry name" value="ZnF_C2HC"/>
    <property type="match status" value="2"/>
</dbReference>